<keyword evidence="2" id="KW-0646">Protease inhibitor</keyword>
<evidence type="ECO:0000256" key="5">
    <source>
        <dbReference type="SAM" id="MobiDB-lite"/>
    </source>
</evidence>
<dbReference type="InterPro" id="IPR000010">
    <property type="entry name" value="Cystatin_dom"/>
</dbReference>
<feature type="region of interest" description="Disordered" evidence="5">
    <location>
        <begin position="276"/>
        <end position="315"/>
    </location>
</feature>
<evidence type="ECO:0000259" key="6">
    <source>
        <dbReference type="SMART" id="SM00043"/>
    </source>
</evidence>
<feature type="domain" description="Cystatin" evidence="6">
    <location>
        <begin position="10"/>
        <end position="110"/>
    </location>
</feature>
<dbReference type="Pfam" id="PF16845">
    <property type="entry name" value="SQAPI"/>
    <property type="match status" value="1"/>
</dbReference>
<accession>A0AAD4PAI6</accession>
<name>A0AAD4PAI6_PERFH</name>
<evidence type="ECO:0000256" key="1">
    <source>
        <dbReference type="ARBA" id="ARBA00005921"/>
    </source>
</evidence>
<gene>
    <name evidence="7" type="ORF">C2S53_006040</name>
</gene>
<evidence type="ECO:0000313" key="8">
    <source>
        <dbReference type="Proteomes" id="UP001190926"/>
    </source>
</evidence>
<sequence length="315" mass="34809">MEIDMYKSRVIVGGWSTISDLEGELVVMAAKLAVEEHNHRNNFNLSFVSVVRGQQHMVEGLVFHMVIAVTDGGAAAHPRNYEVELEKQIVQLQAQAEATQIGNSASIDPESLLVLESMEKENSFLKQELKSRCKELESVTIERDLSIEAAETASKLQLESIKKVAKLEAECRRLQSLARKSSPVNNLKPSYFYAESLTDSHSDSGERLNAVESDTCRISNVDRNGSEPSCSDSWASALIAELDQFKNEKLLPRSLATCSVEFDMMDDFLEMERPAALPDTKSSTPFTASESASGESISTDNPLRAELNSMIQRAT</sequence>
<reference evidence="7 8" key="1">
    <citation type="journal article" date="2021" name="Nat. Commun.">
        <title>Incipient diploidization of the medicinal plant Perilla within 10,000 years.</title>
        <authorList>
            <person name="Zhang Y."/>
            <person name="Shen Q."/>
            <person name="Leng L."/>
            <person name="Zhang D."/>
            <person name="Chen S."/>
            <person name="Shi Y."/>
            <person name="Ning Z."/>
            <person name="Chen S."/>
        </authorList>
    </citation>
    <scope>NUCLEOTIDE SEQUENCE [LARGE SCALE GENOMIC DNA]</scope>
    <source>
        <strain evidence="8">cv. PC099</strain>
    </source>
</reference>
<organism evidence="7 8">
    <name type="scientific">Perilla frutescens var. hirtella</name>
    <name type="common">Perilla citriodora</name>
    <name type="synonym">Perilla setoyensis</name>
    <dbReference type="NCBI Taxonomy" id="608512"/>
    <lineage>
        <taxon>Eukaryota</taxon>
        <taxon>Viridiplantae</taxon>
        <taxon>Streptophyta</taxon>
        <taxon>Embryophyta</taxon>
        <taxon>Tracheophyta</taxon>
        <taxon>Spermatophyta</taxon>
        <taxon>Magnoliopsida</taxon>
        <taxon>eudicotyledons</taxon>
        <taxon>Gunneridae</taxon>
        <taxon>Pentapetalae</taxon>
        <taxon>asterids</taxon>
        <taxon>lamiids</taxon>
        <taxon>Lamiales</taxon>
        <taxon>Lamiaceae</taxon>
        <taxon>Nepetoideae</taxon>
        <taxon>Elsholtzieae</taxon>
        <taxon>Perilla</taxon>
    </lineage>
</organism>
<dbReference type="Pfam" id="PF05911">
    <property type="entry name" value="FPP"/>
    <property type="match status" value="2"/>
</dbReference>
<dbReference type="Proteomes" id="UP001190926">
    <property type="component" value="Unassembled WGS sequence"/>
</dbReference>
<keyword evidence="4" id="KW-0175">Coiled coil</keyword>
<dbReference type="CDD" id="cd00042">
    <property type="entry name" value="CY"/>
    <property type="match status" value="1"/>
</dbReference>
<evidence type="ECO:0000313" key="7">
    <source>
        <dbReference type="EMBL" id="KAH6832793.1"/>
    </source>
</evidence>
<keyword evidence="8" id="KW-1185">Reference proteome</keyword>
<protein>
    <recommendedName>
        <fullName evidence="6">Cystatin domain-containing protein</fullName>
    </recommendedName>
</protein>
<dbReference type="InterPro" id="IPR008587">
    <property type="entry name" value="FPP_plant"/>
</dbReference>
<evidence type="ECO:0000256" key="4">
    <source>
        <dbReference type="ARBA" id="ARBA00023054"/>
    </source>
</evidence>
<dbReference type="SUPFAM" id="SSF54403">
    <property type="entry name" value="Cystatin/monellin"/>
    <property type="match status" value="1"/>
</dbReference>
<evidence type="ECO:0000256" key="3">
    <source>
        <dbReference type="ARBA" id="ARBA00022704"/>
    </source>
</evidence>
<proteinExistence type="inferred from homology"/>
<dbReference type="InterPro" id="IPR046350">
    <property type="entry name" value="Cystatin_sf"/>
</dbReference>
<comment type="caution">
    <text evidence="7">The sequence shown here is derived from an EMBL/GenBank/DDBJ whole genome shotgun (WGS) entry which is preliminary data.</text>
</comment>
<dbReference type="SMART" id="SM00043">
    <property type="entry name" value="CY"/>
    <property type="match status" value="1"/>
</dbReference>
<evidence type="ECO:0000256" key="2">
    <source>
        <dbReference type="ARBA" id="ARBA00022690"/>
    </source>
</evidence>
<comment type="similarity">
    <text evidence="1">Belongs to the FPP family.</text>
</comment>
<dbReference type="GO" id="GO:0004869">
    <property type="term" value="F:cysteine-type endopeptidase inhibitor activity"/>
    <property type="evidence" value="ECO:0007669"/>
    <property type="project" value="UniProtKB-KW"/>
</dbReference>
<feature type="compositionally biased region" description="Polar residues" evidence="5">
    <location>
        <begin position="280"/>
        <end position="301"/>
    </location>
</feature>
<dbReference type="PANTHER" id="PTHR31580">
    <property type="entry name" value="FILAMENT-LIKE PLANT PROTEIN 4"/>
    <property type="match status" value="1"/>
</dbReference>
<dbReference type="Gene3D" id="3.10.450.10">
    <property type="match status" value="1"/>
</dbReference>
<keyword evidence="3" id="KW-0789">Thiol protease inhibitor</keyword>
<dbReference type="EMBL" id="SDAM02000063">
    <property type="protein sequence ID" value="KAH6832793.1"/>
    <property type="molecule type" value="Genomic_DNA"/>
</dbReference>
<dbReference type="AlphaFoldDB" id="A0AAD4PAI6"/>
<dbReference type="PANTHER" id="PTHR31580:SF5">
    <property type="entry name" value="FILAMENT-LIKE PLANT PROTEIN 1-RELATED"/>
    <property type="match status" value="1"/>
</dbReference>